<dbReference type="STRING" id="691883.A0A058ZED0"/>
<dbReference type="Pfam" id="PF04561">
    <property type="entry name" value="RNA_pol_Rpb2_2"/>
    <property type="match status" value="1"/>
</dbReference>
<dbReference type="GO" id="GO:0046872">
    <property type="term" value="F:metal ion binding"/>
    <property type="evidence" value="ECO:0007669"/>
    <property type="project" value="UniProtKB-KW"/>
</dbReference>
<dbReference type="InterPro" id="IPR007646">
    <property type="entry name" value="RNA_pol_Rpb2_4"/>
</dbReference>
<evidence type="ECO:0000313" key="21">
    <source>
        <dbReference type="Proteomes" id="UP000030693"/>
    </source>
</evidence>
<dbReference type="GO" id="GO:0006351">
    <property type="term" value="P:DNA-templated transcription"/>
    <property type="evidence" value="ECO:0007669"/>
    <property type="project" value="InterPro"/>
</dbReference>
<dbReference type="FunFam" id="2.40.270.10:FF:000006">
    <property type="entry name" value="DNA-directed RNA polymerase subunit beta"/>
    <property type="match status" value="1"/>
</dbReference>
<evidence type="ECO:0000256" key="12">
    <source>
        <dbReference type="RuleBase" id="RU363031"/>
    </source>
</evidence>
<feature type="domain" description="RNA polymerase Rpb2" evidence="19">
    <location>
        <begin position="694"/>
        <end position="748"/>
    </location>
</feature>
<dbReference type="InterPro" id="IPR007642">
    <property type="entry name" value="RNA_pol_Rpb2_2"/>
</dbReference>
<dbReference type="PROSITE" id="PS01166">
    <property type="entry name" value="RNA_POL_BETA"/>
    <property type="match status" value="1"/>
</dbReference>
<dbReference type="GO" id="GO:0000428">
    <property type="term" value="C:DNA-directed RNA polymerase complex"/>
    <property type="evidence" value="ECO:0007669"/>
    <property type="project" value="UniProtKB-KW"/>
</dbReference>
<dbReference type="GeneID" id="20525955"/>
<dbReference type="InterPro" id="IPR007645">
    <property type="entry name" value="RNA_pol_Rpb2_3"/>
</dbReference>
<dbReference type="FunFam" id="2.40.270.10:FF:000011">
    <property type="entry name" value="DNA-directed RNA polymerase subunit beta"/>
    <property type="match status" value="1"/>
</dbReference>
<evidence type="ECO:0000256" key="7">
    <source>
        <dbReference type="ARBA" id="ARBA00022833"/>
    </source>
</evidence>
<feature type="domain" description="RNA polymerase Rpb2" evidence="15">
    <location>
        <begin position="224"/>
        <end position="407"/>
    </location>
</feature>
<sequence>MAVTVWVSGVPDPWVCFRLDAFDSYSSVDSDGQLRQEDFWPVIEAFFSDKQLVRQQLDSFDNFALRNVSAIITDESTITVGVQRQYSTVNENEITFSLEFHDPTLLSPGAEDDKCERTGSYHDKFLLPNEARLRGLTYEAALNVQIAQRKSTADGVDQSQFKFAIARIPIMVRSSRCSSITASVNNPSRSRSSYETGECRFDQGGYFIINGNEKVIIAQERLANNQVYVFHAQSNKHSYTAHIKSVSSRLNRPPSSVYITMSKSLNDGPGRLIEVHLTNIKTPIPLFIIFRAMGVESDSDILSHICYNLDDNEMIDFLAPTIEQAFDYQDRRSAQAFIGLRANTEGVSVDAASRQASELLRKELLPHVVGDVRQKVMFLGHMVHRLLMVALGRWPQDDRDHYAKKRCDLAGPLLTELFRTQFKRYRRHIGSSLEKTLLSKLDQASVRRPLNGDMIGGGIRYALSTGNWTGDSKESSSARSGVSQMLNRLTYASTLANLRRLTSPAGREGKSVGPRQLHNTTWGILCPAETPEGGSCGLVKNLALMAYITRGIIDDEHRKMIIGLLSDSGVDRLSEISPESVRNATKVFLNGDWFGITTYPSDLIDSLRYQRRNGKILQNDNDGLDPLILSEMSVVMDVREGEIRINTDAGRITRPLLIVDRHGDVPTLNITREILAELRSMKSDGTAESDSQRWQQLLNHGIVEYLDVEEEECSMIAMTPESIATSAVPTDLVVRKHCDTHTHCEIHPSMILGVAASLIPFAHHNQSPRNVYQAAMGKQAMGVYASNFMLRMDTTAHVLYYPQAPLCGTRAMDFMHFRDMPAGQNAISAIACYSGYNQEDSIIINQSAIDRGLFRSIYFRTYIEKEKEGAETIASSSLVITKPDISRMDKNKGSNLDKMDTDGLVPPGIQVGKDDAIIGKVVISTGSELHSDHSKILRENEHGVIDKVIVTQDLEHIKCIRMRLRNIRIPQIGDKFASRHGQKGTVGITYRQEDMPFTEEGIVPDLIINPHAIPSRMTVGHLIECLLSKVASLNGVYGDATAFGHMTVDSVSEALEKQGYQKRGFEIMYNGHTGRKLHAQVFLGPTFYQRLKHLVDDKIHSRARGRMVQLTRQPMEGRARDGGLRFGEMERDCIIAHGMAAFLKERLFYQSDCYRAHVCDLCGLFAAANLRKAHLSCRACSNNIYISQVEIPYAAKLLFQEMMSMCIAPRICVG</sequence>
<dbReference type="GO" id="GO:0003677">
    <property type="term" value="F:DNA binding"/>
    <property type="evidence" value="ECO:0007669"/>
    <property type="project" value="InterPro"/>
</dbReference>
<dbReference type="AlphaFoldDB" id="A0A058ZED0"/>
<comment type="function">
    <text evidence="12">DNA-dependent RNA polymerase catalyzes the transcription of DNA into RNA using the four ribonucleoside triphosphates as substrates.</text>
</comment>
<evidence type="ECO:0000256" key="9">
    <source>
        <dbReference type="ARBA" id="ARBA00023242"/>
    </source>
</evidence>
<comment type="similarity">
    <text evidence="2 11">Belongs to the RNA polymerase beta chain family.</text>
</comment>
<dbReference type="PANTHER" id="PTHR20856">
    <property type="entry name" value="DNA-DIRECTED RNA POLYMERASE I SUBUNIT 2"/>
    <property type="match status" value="1"/>
</dbReference>
<keyword evidence="6" id="KW-0479">Metal-binding</keyword>
<dbReference type="Pfam" id="PF04565">
    <property type="entry name" value="RNA_pol_Rpb2_3"/>
    <property type="match status" value="1"/>
</dbReference>
<keyword evidence="5 12" id="KW-0548">Nucleotidyltransferase</keyword>
<keyword evidence="4 12" id="KW-0808">Transferase</keyword>
<dbReference type="Pfam" id="PF00562">
    <property type="entry name" value="RNA_pol_Rpb2_6"/>
    <property type="match status" value="1"/>
</dbReference>
<gene>
    <name evidence="20" type="ORF">H696_01230</name>
</gene>
<comment type="subcellular location">
    <subcellularLocation>
        <location evidence="1">Nucleus</location>
    </subcellularLocation>
</comment>
<dbReference type="FunFam" id="3.90.1800.10:FF:000002">
    <property type="entry name" value="DNA-directed RNA polymerase subunit beta"/>
    <property type="match status" value="1"/>
</dbReference>
<feature type="domain" description="RNA polymerase Rpb2" evidence="17">
    <location>
        <begin position="484"/>
        <end position="548"/>
    </location>
</feature>
<evidence type="ECO:0000256" key="11">
    <source>
        <dbReference type="RuleBase" id="RU000434"/>
    </source>
</evidence>
<dbReference type="InterPro" id="IPR007120">
    <property type="entry name" value="DNA-dir_RNAP_su2_dom"/>
</dbReference>
<keyword evidence="21" id="KW-1185">Reference proteome</keyword>
<evidence type="ECO:0000259" key="18">
    <source>
        <dbReference type="Pfam" id="PF04566"/>
    </source>
</evidence>
<evidence type="ECO:0000256" key="5">
    <source>
        <dbReference type="ARBA" id="ARBA00022695"/>
    </source>
</evidence>
<dbReference type="Gene3D" id="2.40.50.150">
    <property type="match status" value="1"/>
</dbReference>
<comment type="catalytic activity">
    <reaction evidence="10 12">
        <text>RNA(n) + a ribonucleoside 5'-triphosphate = RNA(n+1) + diphosphate</text>
        <dbReference type="Rhea" id="RHEA:21248"/>
        <dbReference type="Rhea" id="RHEA-COMP:14527"/>
        <dbReference type="Rhea" id="RHEA-COMP:17342"/>
        <dbReference type="ChEBI" id="CHEBI:33019"/>
        <dbReference type="ChEBI" id="CHEBI:61557"/>
        <dbReference type="ChEBI" id="CHEBI:140395"/>
        <dbReference type="EC" id="2.7.7.6"/>
    </reaction>
</comment>
<protein>
    <recommendedName>
        <fullName evidence="12">DNA-directed RNA polymerase subunit beta</fullName>
        <ecNumber evidence="12">2.7.7.6</ecNumber>
    </recommendedName>
</protein>
<evidence type="ECO:0000256" key="2">
    <source>
        <dbReference type="ARBA" id="ARBA00006835"/>
    </source>
</evidence>
<dbReference type="Gene3D" id="3.90.1800.10">
    <property type="entry name" value="RNA polymerase alpha subunit dimerisation domain"/>
    <property type="match status" value="1"/>
</dbReference>
<reference evidence="20" key="1">
    <citation type="submission" date="2013-04" db="EMBL/GenBank/DDBJ databases">
        <title>The Genome Sequence of Fonticula alba ATCC 38817.</title>
        <authorList>
            <consortium name="The Broad Institute Genomics Platform"/>
            <person name="Russ C."/>
            <person name="Cuomo C."/>
            <person name="Burger G."/>
            <person name="Gray M.W."/>
            <person name="Holland P.W.H."/>
            <person name="King N."/>
            <person name="Lang F.B.F."/>
            <person name="Roger A.J."/>
            <person name="Ruiz-Trillo I."/>
            <person name="Brown M."/>
            <person name="Walker B."/>
            <person name="Young S."/>
            <person name="Zeng Q."/>
            <person name="Gargeya S."/>
            <person name="Fitzgerald M."/>
            <person name="Haas B."/>
            <person name="Abouelleil A."/>
            <person name="Allen A.W."/>
            <person name="Alvarado L."/>
            <person name="Arachchi H.M."/>
            <person name="Berlin A.M."/>
            <person name="Chapman S.B."/>
            <person name="Gainer-Dewar J."/>
            <person name="Goldberg J."/>
            <person name="Griggs A."/>
            <person name="Gujja S."/>
            <person name="Hansen M."/>
            <person name="Howarth C."/>
            <person name="Imamovic A."/>
            <person name="Ireland A."/>
            <person name="Larimer J."/>
            <person name="McCowan C."/>
            <person name="Murphy C."/>
            <person name="Pearson M."/>
            <person name="Poon T.W."/>
            <person name="Priest M."/>
            <person name="Roberts A."/>
            <person name="Saif S."/>
            <person name="Shea T."/>
            <person name="Sisk P."/>
            <person name="Sykes S."/>
            <person name="Wortman J."/>
            <person name="Nusbaum C."/>
            <person name="Birren B."/>
        </authorList>
    </citation>
    <scope>NUCLEOTIDE SEQUENCE [LARGE SCALE GENOMIC DNA]</scope>
    <source>
        <strain evidence="20">ATCC 38817</strain>
    </source>
</reference>
<dbReference type="EC" id="2.7.7.6" evidence="12"/>
<evidence type="ECO:0000259" key="19">
    <source>
        <dbReference type="Pfam" id="PF04567"/>
    </source>
</evidence>
<dbReference type="OrthoDB" id="10248617at2759"/>
<dbReference type="InterPro" id="IPR007121">
    <property type="entry name" value="RNA_pol_bsu_CS"/>
</dbReference>
<dbReference type="InterPro" id="IPR007644">
    <property type="entry name" value="RNA_pol_bsu_protrusion"/>
</dbReference>
<dbReference type="SUPFAM" id="SSF64484">
    <property type="entry name" value="beta and beta-prime subunits of DNA dependent RNA-polymerase"/>
    <property type="match status" value="1"/>
</dbReference>
<dbReference type="GO" id="GO:0005634">
    <property type="term" value="C:nucleus"/>
    <property type="evidence" value="ECO:0007669"/>
    <property type="project" value="UniProtKB-SubCell"/>
</dbReference>
<keyword evidence="7" id="KW-0862">Zinc</keyword>
<organism evidence="20">
    <name type="scientific">Fonticula alba</name>
    <name type="common">Slime mold</name>
    <dbReference type="NCBI Taxonomy" id="691883"/>
    <lineage>
        <taxon>Eukaryota</taxon>
        <taxon>Rotosphaerida</taxon>
        <taxon>Fonticulaceae</taxon>
        <taxon>Fonticula</taxon>
    </lineage>
</organism>
<feature type="domain" description="RNA polymerase beta subunit protrusion" evidence="16">
    <location>
        <begin position="51"/>
        <end position="440"/>
    </location>
</feature>
<keyword evidence="9" id="KW-0539">Nucleus</keyword>
<evidence type="ECO:0000259" key="13">
    <source>
        <dbReference type="Pfam" id="PF00562"/>
    </source>
</evidence>
<dbReference type="GO" id="GO:0003899">
    <property type="term" value="F:DNA-directed RNA polymerase activity"/>
    <property type="evidence" value="ECO:0007669"/>
    <property type="project" value="UniProtKB-EC"/>
</dbReference>
<dbReference type="eggNOG" id="KOG0214">
    <property type="taxonomic scope" value="Eukaryota"/>
</dbReference>
<dbReference type="GO" id="GO:0032549">
    <property type="term" value="F:ribonucleoside binding"/>
    <property type="evidence" value="ECO:0007669"/>
    <property type="project" value="InterPro"/>
</dbReference>
<keyword evidence="3 12" id="KW-0240">DNA-directed RNA polymerase</keyword>
<evidence type="ECO:0000313" key="20">
    <source>
        <dbReference type="EMBL" id="KCV71812.1"/>
    </source>
</evidence>
<evidence type="ECO:0000256" key="6">
    <source>
        <dbReference type="ARBA" id="ARBA00022723"/>
    </source>
</evidence>
<dbReference type="Pfam" id="PF04566">
    <property type="entry name" value="RNA_pol_Rpb2_4"/>
    <property type="match status" value="1"/>
</dbReference>
<dbReference type="EMBL" id="KB932202">
    <property type="protein sequence ID" value="KCV71812.1"/>
    <property type="molecule type" value="Genomic_DNA"/>
</dbReference>
<evidence type="ECO:0000259" key="15">
    <source>
        <dbReference type="Pfam" id="PF04561"/>
    </source>
</evidence>
<accession>A0A058ZED0</accession>
<dbReference type="Gene3D" id="3.90.1100.10">
    <property type="match status" value="2"/>
</dbReference>
<dbReference type="RefSeq" id="XP_009493390.1">
    <property type="nucleotide sequence ID" value="XM_009495115.1"/>
</dbReference>
<feature type="domain" description="DNA-directed RNA polymerase subunit 2 hybrid-binding" evidence="13">
    <location>
        <begin position="756"/>
        <end position="1120"/>
    </location>
</feature>
<dbReference type="Gene3D" id="2.40.270.10">
    <property type="entry name" value="DNA-directed RNA polymerase, subunit 2, domain 6"/>
    <property type="match status" value="1"/>
</dbReference>
<dbReference type="InterPro" id="IPR007647">
    <property type="entry name" value="RNA_pol_Rpb2_5"/>
</dbReference>
<feature type="domain" description="RNA polymerase Rpb2" evidence="14">
    <location>
        <begin position="1122"/>
        <end position="1212"/>
    </location>
</feature>
<dbReference type="Pfam" id="PF04567">
    <property type="entry name" value="RNA_pol_Rpb2_5"/>
    <property type="match status" value="1"/>
</dbReference>
<dbReference type="InterPro" id="IPR015712">
    <property type="entry name" value="DNA-dir_RNA_pol_su2"/>
</dbReference>
<evidence type="ECO:0000259" key="14">
    <source>
        <dbReference type="Pfam" id="PF04560"/>
    </source>
</evidence>
<evidence type="ECO:0000256" key="1">
    <source>
        <dbReference type="ARBA" id="ARBA00004123"/>
    </source>
</evidence>
<dbReference type="CDD" id="cd00653">
    <property type="entry name" value="RNA_pol_B_RPB2"/>
    <property type="match status" value="1"/>
</dbReference>
<dbReference type="Proteomes" id="UP000030693">
    <property type="component" value="Unassembled WGS sequence"/>
</dbReference>
<evidence type="ECO:0000259" key="16">
    <source>
        <dbReference type="Pfam" id="PF04563"/>
    </source>
</evidence>
<evidence type="ECO:0000256" key="8">
    <source>
        <dbReference type="ARBA" id="ARBA00023163"/>
    </source>
</evidence>
<dbReference type="Pfam" id="PF04563">
    <property type="entry name" value="RNA_pol_Rpb2_1"/>
    <property type="match status" value="1"/>
</dbReference>
<proteinExistence type="inferred from homology"/>
<dbReference type="InterPro" id="IPR007641">
    <property type="entry name" value="RNA_pol_Rpb2_7"/>
</dbReference>
<evidence type="ECO:0000256" key="10">
    <source>
        <dbReference type="ARBA" id="ARBA00048552"/>
    </source>
</evidence>
<feature type="domain" description="RNA polymerase Rpb2" evidence="18">
    <location>
        <begin position="587"/>
        <end position="660"/>
    </location>
</feature>
<dbReference type="OMA" id="CYDRNDS"/>
<evidence type="ECO:0000259" key="17">
    <source>
        <dbReference type="Pfam" id="PF04565"/>
    </source>
</evidence>
<evidence type="ECO:0000256" key="4">
    <source>
        <dbReference type="ARBA" id="ARBA00022679"/>
    </source>
</evidence>
<name>A0A058ZED0_FONAL</name>
<evidence type="ECO:0000256" key="3">
    <source>
        <dbReference type="ARBA" id="ARBA00022478"/>
    </source>
</evidence>
<dbReference type="Pfam" id="PF04560">
    <property type="entry name" value="RNA_pol_Rpb2_7"/>
    <property type="match status" value="1"/>
</dbReference>
<dbReference type="InterPro" id="IPR014724">
    <property type="entry name" value="RNA_pol_RPB2_OB-fold"/>
</dbReference>
<dbReference type="InterPro" id="IPR037033">
    <property type="entry name" value="DNA-dir_RNAP_su2_hyb_sf"/>
</dbReference>
<keyword evidence="8 12" id="KW-0804">Transcription</keyword>